<dbReference type="EMBL" id="JABEZW010217149">
    <property type="protein sequence ID" value="MBA0784967.1"/>
    <property type="molecule type" value="Genomic_DNA"/>
</dbReference>
<accession>A0A7J9FIA1</accession>
<name>A0A7J9FIA1_9ROSI</name>
<keyword evidence="2" id="KW-1185">Reference proteome</keyword>
<evidence type="ECO:0000313" key="1">
    <source>
        <dbReference type="EMBL" id="MBA0784967.1"/>
    </source>
</evidence>
<gene>
    <name evidence="1" type="ORF">Gotri_026554</name>
</gene>
<dbReference type="Proteomes" id="UP000593568">
    <property type="component" value="Unassembled WGS sequence"/>
</dbReference>
<comment type="caution">
    <text evidence="1">The sequence shown here is derived from an EMBL/GenBank/DDBJ whole genome shotgun (WGS) entry which is preliminary data.</text>
</comment>
<dbReference type="AlphaFoldDB" id="A0A7J9FIA1"/>
<reference evidence="1 2" key="1">
    <citation type="journal article" date="2019" name="Genome Biol. Evol.">
        <title>Insights into the evolution of the New World diploid cottons (Gossypium, subgenus Houzingenia) based on genome sequencing.</title>
        <authorList>
            <person name="Grover C.E."/>
            <person name="Arick M.A. 2nd"/>
            <person name="Thrash A."/>
            <person name="Conover J.L."/>
            <person name="Sanders W.S."/>
            <person name="Peterson D.G."/>
            <person name="Frelichowski J.E."/>
            <person name="Scheffler J.A."/>
            <person name="Scheffler B.E."/>
            <person name="Wendel J.F."/>
        </authorList>
    </citation>
    <scope>NUCLEOTIDE SEQUENCE [LARGE SCALE GENOMIC DNA]</scope>
    <source>
        <strain evidence="1">8</strain>
        <tissue evidence="1">Leaf</tissue>
    </source>
</reference>
<evidence type="ECO:0000313" key="2">
    <source>
        <dbReference type="Proteomes" id="UP000593568"/>
    </source>
</evidence>
<proteinExistence type="predicted"/>
<protein>
    <submittedName>
        <fullName evidence="1">Uncharacterized protein</fullName>
    </submittedName>
</protein>
<sequence length="23" mass="2665">MLQKMINSSTHILRIRLTALVLL</sequence>
<organism evidence="1 2">
    <name type="scientific">Gossypium trilobum</name>
    <dbReference type="NCBI Taxonomy" id="34281"/>
    <lineage>
        <taxon>Eukaryota</taxon>
        <taxon>Viridiplantae</taxon>
        <taxon>Streptophyta</taxon>
        <taxon>Embryophyta</taxon>
        <taxon>Tracheophyta</taxon>
        <taxon>Spermatophyta</taxon>
        <taxon>Magnoliopsida</taxon>
        <taxon>eudicotyledons</taxon>
        <taxon>Gunneridae</taxon>
        <taxon>Pentapetalae</taxon>
        <taxon>rosids</taxon>
        <taxon>malvids</taxon>
        <taxon>Malvales</taxon>
        <taxon>Malvaceae</taxon>
        <taxon>Malvoideae</taxon>
        <taxon>Gossypium</taxon>
    </lineage>
</organism>